<sequence>MLLLTVIFLVVVNVEASIPSFTSAHCGWNKFPPHISTSSDFNIPNFSPLVFRASNYGLNKYTIGSYFGNYPILNIKKSNEGKPDSITSEDLDTFYTFYRSFLNSDVDSIHQVDNSKFELELWNLYQLKNNTLAGISPLRQYPPFVSVNVLFQVGNTSSLRFNPIISGLTRLQENASPQPLPYNYDLYALFPRKSPIAVYETKAFPFPHPEEISERSELSSKDCFPVKVHVYLKPVEISQKQIEFVRQVQKLHQKASLVPEAQNQIQRPEGEPYIYITPTQGLVLRRRSVSKAAAYILEFRHNSKGESELDPYSPDCKIGVSPNYRHLLLKKLSLVNLIALAVIVIPESNCIFGGRPATPGEFPSVVYIRYNDDYLQRRRASDQAFPDGLCVGSIRTPTEVVTAAHCVESIPVRDMMVVAGAHNITIRESTQQIKRVIRKTIHPEFRYSDNGTTLNDIAILTVEPFVYDRYVTSLRLPINNHQPTGNCWIAGWGQTEHSQMSEILLKAQLPVVDNVNCTDVYGDLFQPESQLCAGHAAGGYDACLFDTGGPLICNDLGYTYMAGIVSWGYLCAVPLHPGVYTKVSRYIDWMPQD</sequence>
<dbReference type="Pfam" id="PF00089">
    <property type="entry name" value="Trypsin"/>
    <property type="match status" value="1"/>
</dbReference>
<comment type="similarity">
    <text evidence="2">Belongs to the peptidase S1 family. CLIP subfamily.</text>
</comment>
<dbReference type="InterPro" id="IPR018114">
    <property type="entry name" value="TRYPSIN_HIS"/>
</dbReference>
<protein>
    <recommendedName>
        <fullName evidence="4">Peptidase S1 domain-containing protein</fullName>
    </recommendedName>
</protein>
<dbReference type="GO" id="GO:0004252">
    <property type="term" value="F:serine-type endopeptidase activity"/>
    <property type="evidence" value="ECO:0007669"/>
    <property type="project" value="InterPro"/>
</dbReference>
<evidence type="ECO:0000256" key="3">
    <source>
        <dbReference type="SAM" id="SignalP"/>
    </source>
</evidence>
<name>A0A8J2M8B8_9HEXA</name>
<dbReference type="CDD" id="cd00190">
    <property type="entry name" value="Tryp_SPc"/>
    <property type="match status" value="1"/>
</dbReference>
<keyword evidence="1" id="KW-1015">Disulfide bond</keyword>
<feature type="chain" id="PRO_5035224548" description="Peptidase S1 domain-containing protein" evidence="3">
    <location>
        <begin position="17"/>
        <end position="593"/>
    </location>
</feature>
<feature type="domain" description="Peptidase S1" evidence="4">
    <location>
        <begin position="351"/>
        <end position="593"/>
    </location>
</feature>
<keyword evidence="3" id="KW-0732">Signal</keyword>
<evidence type="ECO:0000313" key="5">
    <source>
        <dbReference type="EMBL" id="CAG7834891.1"/>
    </source>
</evidence>
<evidence type="ECO:0000256" key="1">
    <source>
        <dbReference type="ARBA" id="ARBA00023157"/>
    </source>
</evidence>
<organism evidence="5 6">
    <name type="scientific">Allacma fusca</name>
    <dbReference type="NCBI Taxonomy" id="39272"/>
    <lineage>
        <taxon>Eukaryota</taxon>
        <taxon>Metazoa</taxon>
        <taxon>Ecdysozoa</taxon>
        <taxon>Arthropoda</taxon>
        <taxon>Hexapoda</taxon>
        <taxon>Collembola</taxon>
        <taxon>Symphypleona</taxon>
        <taxon>Sminthuridae</taxon>
        <taxon>Allacma</taxon>
    </lineage>
</organism>
<dbReference type="Proteomes" id="UP000708208">
    <property type="component" value="Unassembled WGS sequence"/>
</dbReference>
<dbReference type="OrthoDB" id="10059102at2759"/>
<dbReference type="PROSITE" id="PS50240">
    <property type="entry name" value="TRYPSIN_DOM"/>
    <property type="match status" value="1"/>
</dbReference>
<proteinExistence type="inferred from homology"/>
<dbReference type="FunFam" id="2.40.10.10:FF:000068">
    <property type="entry name" value="transmembrane protease serine 2"/>
    <property type="match status" value="1"/>
</dbReference>
<evidence type="ECO:0000313" key="6">
    <source>
        <dbReference type="Proteomes" id="UP000708208"/>
    </source>
</evidence>
<dbReference type="AlphaFoldDB" id="A0A8J2M8B8"/>
<evidence type="ECO:0000256" key="2">
    <source>
        <dbReference type="ARBA" id="ARBA00024195"/>
    </source>
</evidence>
<dbReference type="PANTHER" id="PTHR24252">
    <property type="entry name" value="ACROSIN-RELATED"/>
    <property type="match status" value="1"/>
</dbReference>
<reference evidence="5" key="1">
    <citation type="submission" date="2021-06" db="EMBL/GenBank/DDBJ databases">
        <authorList>
            <person name="Hodson N. C."/>
            <person name="Mongue J. A."/>
            <person name="Jaron S. K."/>
        </authorList>
    </citation>
    <scope>NUCLEOTIDE SEQUENCE</scope>
</reference>
<dbReference type="PANTHER" id="PTHR24252:SF7">
    <property type="entry name" value="HYALIN"/>
    <property type="match status" value="1"/>
</dbReference>
<dbReference type="PROSITE" id="PS00134">
    <property type="entry name" value="TRYPSIN_HIS"/>
    <property type="match status" value="1"/>
</dbReference>
<dbReference type="GO" id="GO:0006508">
    <property type="term" value="P:proteolysis"/>
    <property type="evidence" value="ECO:0007669"/>
    <property type="project" value="InterPro"/>
</dbReference>
<dbReference type="EMBL" id="CAJVCH010570430">
    <property type="protein sequence ID" value="CAG7834891.1"/>
    <property type="molecule type" value="Genomic_DNA"/>
</dbReference>
<accession>A0A8J2M8B8</accession>
<keyword evidence="6" id="KW-1185">Reference proteome</keyword>
<dbReference type="InterPro" id="IPR001254">
    <property type="entry name" value="Trypsin_dom"/>
</dbReference>
<comment type="caution">
    <text evidence="5">The sequence shown here is derived from an EMBL/GenBank/DDBJ whole genome shotgun (WGS) entry which is preliminary data.</text>
</comment>
<gene>
    <name evidence="5" type="ORF">AFUS01_LOCUS44336</name>
</gene>
<dbReference type="FunFam" id="2.40.10.10:FF:000002">
    <property type="entry name" value="Transmembrane protease serine"/>
    <property type="match status" value="1"/>
</dbReference>
<dbReference type="SMART" id="SM00020">
    <property type="entry name" value="Tryp_SPc"/>
    <property type="match status" value="1"/>
</dbReference>
<evidence type="ECO:0000259" key="4">
    <source>
        <dbReference type="PROSITE" id="PS50240"/>
    </source>
</evidence>
<feature type="signal peptide" evidence="3">
    <location>
        <begin position="1"/>
        <end position="16"/>
    </location>
</feature>